<dbReference type="InterPro" id="IPR036770">
    <property type="entry name" value="Ankyrin_rpt-contain_sf"/>
</dbReference>
<evidence type="ECO:0000256" key="4">
    <source>
        <dbReference type="SAM" id="SignalP"/>
    </source>
</evidence>
<feature type="repeat" description="ANK" evidence="3">
    <location>
        <begin position="346"/>
        <end position="378"/>
    </location>
</feature>
<dbReference type="PANTHER" id="PTHR24189:SF50">
    <property type="entry name" value="ANKYRIN REPEAT AND SOCS BOX PROTEIN 2"/>
    <property type="match status" value="1"/>
</dbReference>
<gene>
    <name evidence="5" type="ORF">E6O51_03015</name>
</gene>
<dbReference type="Proteomes" id="UP000307956">
    <property type="component" value="Unassembled WGS sequence"/>
</dbReference>
<keyword evidence="2 3" id="KW-0040">ANK repeat</keyword>
<reference evidence="5 6" key="1">
    <citation type="submission" date="2019-04" db="EMBL/GenBank/DDBJ databases">
        <title>Azoarcus rhizosphaerae sp. nov. isolated from rhizosphere of Ficus religiosa.</title>
        <authorList>
            <person name="Lin S.-Y."/>
            <person name="Hameed A."/>
            <person name="Hsu Y.-H."/>
            <person name="Young C.-C."/>
        </authorList>
    </citation>
    <scope>NUCLEOTIDE SEQUENCE [LARGE SCALE GENOMIC DNA]</scope>
    <source>
        <strain evidence="5 6">CC-YHH848</strain>
    </source>
</reference>
<name>A0A4S4AW89_9RHOO</name>
<keyword evidence="6" id="KW-1185">Reference proteome</keyword>
<evidence type="ECO:0000256" key="1">
    <source>
        <dbReference type="ARBA" id="ARBA00022737"/>
    </source>
</evidence>
<evidence type="ECO:0000256" key="2">
    <source>
        <dbReference type="ARBA" id="ARBA00023043"/>
    </source>
</evidence>
<feature type="signal peptide" evidence="4">
    <location>
        <begin position="1"/>
        <end position="21"/>
    </location>
</feature>
<dbReference type="OrthoDB" id="8753293at2"/>
<dbReference type="SUPFAM" id="SSF48403">
    <property type="entry name" value="Ankyrin repeat"/>
    <property type="match status" value="1"/>
</dbReference>
<dbReference type="PANTHER" id="PTHR24189">
    <property type="entry name" value="MYOTROPHIN"/>
    <property type="match status" value="1"/>
</dbReference>
<sequence>MRTLRLATLVFLIHFPGAAGADPLADHELTCEEMRASPASIFGTDIDLGSGHGSPNKVDFHCPESLASLPFLEEIHHLAEGIRGEEPGRCTGSIVYASWRYYHFRLLRAGFAPTLLQSETAAQEQRRQDYFAWWAHASPSNHRLYLRFMGELRRVRPMLAEYYRQRLALPAGQAEEAARTALALFADRAAGAFPGSSPFSDTQAARLSDLARLTGARPIDLAALEARLAGGPADAELDQALKAALLAGQADGVIDRLIGVLRNVDQGDESALFFALDHRGHVERLLARGAAVDYANGFGKTPLFYAVEHGDHALAALLLRHGADPNHAYKSEDELRGDCRYGLRHSRKTPLMHAAQHADPAMLELLVAHGARLQDVDDAGFNALDHALQAKQAANAAFLRGAGLTPGLARPA</sequence>
<keyword evidence="1" id="KW-0677">Repeat</keyword>
<feature type="chain" id="PRO_5020359383" description="Ankyrin repeat domain-containing protein" evidence="4">
    <location>
        <begin position="22"/>
        <end position="412"/>
    </location>
</feature>
<evidence type="ECO:0008006" key="7">
    <source>
        <dbReference type="Google" id="ProtNLM"/>
    </source>
</evidence>
<evidence type="ECO:0000313" key="5">
    <source>
        <dbReference type="EMBL" id="THF64300.1"/>
    </source>
</evidence>
<dbReference type="EMBL" id="SSOD01000002">
    <property type="protein sequence ID" value="THF64300.1"/>
    <property type="molecule type" value="Genomic_DNA"/>
</dbReference>
<accession>A0A4S4AW89</accession>
<keyword evidence="4" id="KW-0732">Signal</keyword>
<evidence type="ECO:0000256" key="3">
    <source>
        <dbReference type="PROSITE-ProRule" id="PRU00023"/>
    </source>
</evidence>
<dbReference type="SMART" id="SM00248">
    <property type="entry name" value="ANK"/>
    <property type="match status" value="3"/>
</dbReference>
<dbReference type="AlphaFoldDB" id="A0A4S4AW89"/>
<dbReference type="PROSITE" id="PS50297">
    <property type="entry name" value="ANK_REP_REGION"/>
    <property type="match status" value="1"/>
</dbReference>
<evidence type="ECO:0000313" key="6">
    <source>
        <dbReference type="Proteomes" id="UP000307956"/>
    </source>
</evidence>
<dbReference type="Pfam" id="PF00023">
    <property type="entry name" value="Ank"/>
    <property type="match status" value="1"/>
</dbReference>
<dbReference type="InterPro" id="IPR050745">
    <property type="entry name" value="Multifunctional_regulatory"/>
</dbReference>
<dbReference type="Pfam" id="PF12796">
    <property type="entry name" value="Ank_2"/>
    <property type="match status" value="1"/>
</dbReference>
<dbReference type="Gene3D" id="1.25.40.20">
    <property type="entry name" value="Ankyrin repeat-containing domain"/>
    <property type="match status" value="2"/>
</dbReference>
<dbReference type="PROSITE" id="PS50088">
    <property type="entry name" value="ANK_REPEAT"/>
    <property type="match status" value="2"/>
</dbReference>
<dbReference type="InterPro" id="IPR002110">
    <property type="entry name" value="Ankyrin_rpt"/>
</dbReference>
<organism evidence="5 6">
    <name type="scientific">Pseudothauera rhizosphaerae</name>
    <dbReference type="NCBI Taxonomy" id="2565932"/>
    <lineage>
        <taxon>Bacteria</taxon>
        <taxon>Pseudomonadati</taxon>
        <taxon>Pseudomonadota</taxon>
        <taxon>Betaproteobacteria</taxon>
        <taxon>Rhodocyclales</taxon>
        <taxon>Zoogloeaceae</taxon>
        <taxon>Pseudothauera</taxon>
    </lineage>
</organism>
<protein>
    <recommendedName>
        <fullName evidence="7">Ankyrin repeat domain-containing protein</fullName>
    </recommendedName>
</protein>
<dbReference type="RefSeq" id="WP_136383489.1">
    <property type="nucleotide sequence ID" value="NZ_SSOD01000002.1"/>
</dbReference>
<comment type="caution">
    <text evidence="5">The sequence shown here is derived from an EMBL/GenBank/DDBJ whole genome shotgun (WGS) entry which is preliminary data.</text>
</comment>
<proteinExistence type="predicted"/>
<feature type="repeat" description="ANK" evidence="3">
    <location>
        <begin position="298"/>
        <end position="330"/>
    </location>
</feature>